<organism evidence="11 12">
    <name type="scientific">Thalassolituus maritimus</name>
    <dbReference type="NCBI Taxonomy" id="484498"/>
    <lineage>
        <taxon>Bacteria</taxon>
        <taxon>Pseudomonadati</taxon>
        <taxon>Pseudomonadota</taxon>
        <taxon>Gammaproteobacteria</taxon>
        <taxon>Oceanospirillales</taxon>
        <taxon>Oceanospirillaceae</taxon>
        <taxon>Thalassolituus</taxon>
    </lineage>
</organism>
<evidence type="ECO:0000256" key="4">
    <source>
        <dbReference type="ARBA" id="ARBA00022989"/>
    </source>
</evidence>
<evidence type="ECO:0000256" key="6">
    <source>
        <dbReference type="ARBA" id="ARBA00023186"/>
    </source>
</evidence>
<evidence type="ECO:0000256" key="2">
    <source>
        <dbReference type="ARBA" id="ARBA00022475"/>
    </source>
</evidence>
<dbReference type="InterPro" id="IPR018704">
    <property type="entry name" value="SecYEG/CpoB_TPR"/>
</dbReference>
<comment type="similarity">
    <text evidence="7">Belongs to the YfgM family.</text>
</comment>
<dbReference type="InterPro" id="IPR026039">
    <property type="entry name" value="YfgM"/>
</dbReference>
<keyword evidence="4" id="KW-1133">Transmembrane helix</keyword>
<feature type="coiled-coil region" evidence="9">
    <location>
        <begin position="61"/>
        <end position="126"/>
    </location>
</feature>
<comment type="caution">
    <text evidence="11">The sequence shown here is derived from an EMBL/GenBank/DDBJ whole genome shotgun (WGS) entry which is preliminary data.</text>
</comment>
<evidence type="ECO:0000313" key="11">
    <source>
        <dbReference type="EMBL" id="GAA6144112.1"/>
    </source>
</evidence>
<feature type="domain" description="Ancillary SecYEG translocon subunit/Cell division coordinator CpoB TPR" evidence="10">
    <location>
        <begin position="15"/>
        <end position="211"/>
    </location>
</feature>
<evidence type="ECO:0000259" key="10">
    <source>
        <dbReference type="Pfam" id="PF09976"/>
    </source>
</evidence>
<evidence type="ECO:0000313" key="12">
    <source>
        <dbReference type="Proteomes" id="UP001481413"/>
    </source>
</evidence>
<dbReference type="EMBL" id="BAABWH010000001">
    <property type="protein sequence ID" value="GAA6144112.1"/>
    <property type="molecule type" value="Genomic_DNA"/>
</dbReference>
<dbReference type="PANTHER" id="PTHR38035">
    <property type="entry name" value="UPF0070 PROTEIN YFGM"/>
    <property type="match status" value="1"/>
</dbReference>
<dbReference type="InterPro" id="IPR011990">
    <property type="entry name" value="TPR-like_helical_dom_sf"/>
</dbReference>
<name>A0ABP9ZVI8_9GAMM</name>
<evidence type="ECO:0000256" key="5">
    <source>
        <dbReference type="ARBA" id="ARBA00023136"/>
    </source>
</evidence>
<dbReference type="RefSeq" id="WP_353293057.1">
    <property type="nucleotide sequence ID" value="NZ_BAABWH010000001.1"/>
</dbReference>
<accession>A0ABP9ZVI8</accession>
<gene>
    <name evidence="11" type="ORF">NBRC116585_02290</name>
</gene>
<dbReference type="PIRSF" id="PIRSF006170">
    <property type="entry name" value="YfgM"/>
    <property type="match status" value="1"/>
</dbReference>
<protein>
    <recommendedName>
        <fullName evidence="8">Ancillary SecYEG translocon subunit</fullName>
    </recommendedName>
</protein>
<reference evidence="11 12" key="1">
    <citation type="submission" date="2024-04" db="EMBL/GenBank/DDBJ databases">
        <title>Draft genome sequence of Thalassolituus maritimus NBRC 116585.</title>
        <authorList>
            <person name="Miyakawa T."/>
            <person name="Kusuya Y."/>
            <person name="Miura T."/>
        </authorList>
    </citation>
    <scope>NUCLEOTIDE SEQUENCE [LARGE SCALE GENOMIC DNA]</scope>
    <source>
        <strain evidence="11 12">5NW40-0001</strain>
    </source>
</reference>
<dbReference type="Gene3D" id="1.25.40.10">
    <property type="entry name" value="Tetratricopeptide repeat domain"/>
    <property type="match status" value="1"/>
</dbReference>
<evidence type="ECO:0000256" key="7">
    <source>
        <dbReference type="ARBA" id="ARBA00024197"/>
    </source>
</evidence>
<evidence type="ECO:0000256" key="1">
    <source>
        <dbReference type="ARBA" id="ARBA00004401"/>
    </source>
</evidence>
<dbReference type="PANTHER" id="PTHR38035:SF1">
    <property type="entry name" value="ANCILLARY SECYEG TRANSLOCON SUBUNIT"/>
    <property type="match status" value="1"/>
</dbReference>
<dbReference type="Proteomes" id="UP001481413">
    <property type="component" value="Unassembled WGS sequence"/>
</dbReference>
<proteinExistence type="inferred from homology"/>
<comment type="subcellular location">
    <subcellularLocation>
        <location evidence="1">Cell membrane</location>
        <topology evidence="1">Single-pass type II membrane protein</topology>
    </subcellularLocation>
</comment>
<evidence type="ECO:0000256" key="3">
    <source>
        <dbReference type="ARBA" id="ARBA00022692"/>
    </source>
</evidence>
<dbReference type="SUPFAM" id="SSF48452">
    <property type="entry name" value="TPR-like"/>
    <property type="match status" value="1"/>
</dbReference>
<evidence type="ECO:0000256" key="9">
    <source>
        <dbReference type="SAM" id="Coils"/>
    </source>
</evidence>
<keyword evidence="2" id="KW-1003">Cell membrane</keyword>
<keyword evidence="3" id="KW-0812">Transmembrane</keyword>
<keyword evidence="12" id="KW-1185">Reference proteome</keyword>
<keyword evidence="5" id="KW-0472">Membrane</keyword>
<keyword evidence="9" id="KW-0175">Coiled coil</keyword>
<sequence length="221" mass="23371">MSELRTDEEQAEMIKKWWSENGTGVVSTIAVAVAGVTGWNFWQDSKQQSGEAASAVYTQLVQLAAQENTDASAEMQGLAEQLKSEFASTAYADFGSLFIARIAAENGDYEAAAAELEALVAEADAEPVKLTAQARLAAVLTQLGKADEALAALPETADAAFAPQIEEARGDALFRKGELADARDAYVRALEAAQALGQNNSVLQRKIDSLNTPATPSSEDA</sequence>
<dbReference type="Pfam" id="PF09976">
    <property type="entry name" value="TPR_21"/>
    <property type="match status" value="1"/>
</dbReference>
<keyword evidence="6" id="KW-0143">Chaperone</keyword>
<evidence type="ECO:0000256" key="8">
    <source>
        <dbReference type="ARBA" id="ARBA00024235"/>
    </source>
</evidence>